<proteinExistence type="predicted"/>
<dbReference type="Proteomes" id="UP000001026">
    <property type="component" value="Chromosome"/>
</dbReference>
<dbReference type="HOGENOM" id="CLU_2344366_0_0_3"/>
<keyword evidence="1" id="KW-0812">Transmembrane</keyword>
<gene>
    <name evidence="2" type="ordered locus">PMM0624</name>
</gene>
<organism evidence="2 3">
    <name type="scientific">Prochlorococcus marinus subsp. pastoris (strain CCMP1986 / NIES-2087 / MED4)</name>
    <dbReference type="NCBI Taxonomy" id="59919"/>
    <lineage>
        <taxon>Bacteria</taxon>
        <taxon>Bacillati</taxon>
        <taxon>Cyanobacteriota</taxon>
        <taxon>Cyanophyceae</taxon>
        <taxon>Synechococcales</taxon>
        <taxon>Prochlorococcaceae</taxon>
        <taxon>Prochlorococcus</taxon>
    </lineage>
</organism>
<feature type="transmembrane region" description="Helical" evidence="1">
    <location>
        <begin position="6"/>
        <end position="23"/>
    </location>
</feature>
<reference evidence="2 3" key="1">
    <citation type="journal article" date="2003" name="Nature">
        <title>Genome divergence in two Prochlorococcus ecotypes reflects oceanic niche differentiation.</title>
        <authorList>
            <person name="Rocap G."/>
            <person name="Larimer F.W."/>
            <person name="Lamerdin J.E."/>
            <person name="Malfatti S."/>
            <person name="Chain P."/>
            <person name="Ahlgren N.A."/>
            <person name="Arellano A."/>
            <person name="Coleman M."/>
            <person name="Hauser L."/>
            <person name="Hess W.R."/>
            <person name="Johnson Z.I."/>
            <person name="Land M.L."/>
            <person name="Lindell D."/>
            <person name="Post A.F."/>
            <person name="Regala W."/>
            <person name="Shah M."/>
            <person name="Shaw S.L."/>
            <person name="Steglich C."/>
            <person name="Sullivan M.B."/>
            <person name="Ting C.S."/>
            <person name="Tolonen A."/>
            <person name="Webb E.A."/>
            <person name="Zinser E.R."/>
            <person name="Chisholm S.W."/>
        </authorList>
    </citation>
    <scope>NUCLEOTIDE SEQUENCE [LARGE SCALE GENOMIC DNA]</scope>
    <source>
        <strain evidence="3">CCMP1986 / NIES-2087 / MED4</strain>
    </source>
</reference>
<accession>Q7V262</accession>
<dbReference type="EMBL" id="BX548174">
    <property type="protein sequence ID" value="CAE19083.1"/>
    <property type="molecule type" value="Genomic_DNA"/>
</dbReference>
<evidence type="ECO:0000313" key="2">
    <source>
        <dbReference type="EMBL" id="CAE19083.1"/>
    </source>
</evidence>
<dbReference type="AlphaFoldDB" id="Q7V262"/>
<dbReference type="KEGG" id="pmm:PMM0624"/>
<evidence type="ECO:0000256" key="1">
    <source>
        <dbReference type="SAM" id="Phobius"/>
    </source>
</evidence>
<keyword evidence="1" id="KW-0472">Membrane</keyword>
<protein>
    <submittedName>
        <fullName evidence="2">Possible Hantavirus glycoprotein G2</fullName>
    </submittedName>
</protein>
<dbReference type="STRING" id="59919.PMM0624"/>
<dbReference type="OrthoDB" id="542261at2"/>
<name>Q7V262_PROMP</name>
<keyword evidence="1" id="KW-1133">Transmembrane helix</keyword>
<evidence type="ECO:0000313" key="3">
    <source>
        <dbReference type="Proteomes" id="UP000001026"/>
    </source>
</evidence>
<sequence>MKIILLVFFFIMFSFIFLKFYKYKKAFKKDKSIKFNKSNLYNWMNLTKKERFDLSKKESNSYLKKRKTLLEEIRKEYKIISKND</sequence>